<sequence>MINTFSLNKKIRIKCCNKIMFFNPDDIIYITKDGRYSIIKTKKKDYLCSKPLKYFESEFEKYKIIRVHKSYLINFNYVDYIKKENYRNIKLYIKKYDLQIKVGGKYLDKIKNSRIYNLNSHIHNIKS</sequence>
<dbReference type="GO" id="GO:0003677">
    <property type="term" value="F:DNA binding"/>
    <property type="evidence" value="ECO:0007669"/>
    <property type="project" value="InterPro"/>
</dbReference>
<dbReference type="GO" id="GO:0000156">
    <property type="term" value="F:phosphorelay response regulator activity"/>
    <property type="evidence" value="ECO:0007669"/>
    <property type="project" value="InterPro"/>
</dbReference>
<feature type="domain" description="HTH LytTR-type" evidence="1">
    <location>
        <begin position="11"/>
        <end position="111"/>
    </location>
</feature>
<dbReference type="PANTHER" id="PTHR37299:SF1">
    <property type="entry name" value="STAGE 0 SPORULATION PROTEIN A HOMOLOG"/>
    <property type="match status" value="1"/>
</dbReference>
<comment type="caution">
    <text evidence="2">The sequence shown here is derived from an EMBL/GenBank/DDBJ whole genome shotgun (WGS) entry which is preliminary data.</text>
</comment>
<name>A0A5D0MFV4_9BACT</name>
<dbReference type="Gene3D" id="2.40.50.1020">
    <property type="entry name" value="LytTr DNA-binding domain"/>
    <property type="match status" value="1"/>
</dbReference>
<keyword evidence="3" id="KW-1185">Reference proteome</keyword>
<protein>
    <submittedName>
        <fullName evidence="2">LytTR family transcriptional regulator</fullName>
    </submittedName>
</protein>
<evidence type="ECO:0000313" key="3">
    <source>
        <dbReference type="Proteomes" id="UP000324143"/>
    </source>
</evidence>
<reference evidence="2" key="1">
    <citation type="submission" date="2019-08" db="EMBL/GenBank/DDBJ databases">
        <title>Genomic characterization of a novel candidate phylum (ARYD3) from a high temperature, high salinity tertiary oil reservoir in north central Oklahoma, USA.</title>
        <authorList>
            <person name="Youssef N.H."/>
            <person name="Yadav A."/>
            <person name="Elshahed M.S."/>
        </authorList>
    </citation>
    <scope>NUCLEOTIDE SEQUENCE [LARGE SCALE GENOMIC DNA]</scope>
    <source>
        <strain evidence="2">ARYD3</strain>
    </source>
</reference>
<dbReference type="AlphaFoldDB" id="A0A5D0MFV4"/>
<gene>
    <name evidence="2" type="ORF">FXF47_09845</name>
</gene>
<evidence type="ECO:0000259" key="1">
    <source>
        <dbReference type="PROSITE" id="PS50930"/>
    </source>
</evidence>
<dbReference type="PROSITE" id="PS50930">
    <property type="entry name" value="HTH_LYTTR"/>
    <property type="match status" value="1"/>
</dbReference>
<organism evidence="2 3">
    <name type="scientific">Candidatus Mcinerneyibacterium aminivorans</name>
    <dbReference type="NCBI Taxonomy" id="2703815"/>
    <lineage>
        <taxon>Bacteria</taxon>
        <taxon>Candidatus Macinerneyibacteriota</taxon>
        <taxon>Candidatus Mcinerneyibacteria</taxon>
        <taxon>Candidatus Mcinerneyibacteriales</taxon>
        <taxon>Candidatus Mcinerneyibacteriaceae</taxon>
        <taxon>Candidatus Mcinerneyibacterium</taxon>
    </lineage>
</organism>
<dbReference type="SMART" id="SM00850">
    <property type="entry name" value="LytTR"/>
    <property type="match status" value="1"/>
</dbReference>
<dbReference type="InterPro" id="IPR007492">
    <property type="entry name" value="LytTR_DNA-bd_dom"/>
</dbReference>
<dbReference type="Pfam" id="PF04397">
    <property type="entry name" value="LytTR"/>
    <property type="match status" value="1"/>
</dbReference>
<dbReference type="EMBL" id="VSIX01000144">
    <property type="protein sequence ID" value="TYB30320.1"/>
    <property type="molecule type" value="Genomic_DNA"/>
</dbReference>
<proteinExistence type="predicted"/>
<dbReference type="Proteomes" id="UP000324143">
    <property type="component" value="Unassembled WGS sequence"/>
</dbReference>
<accession>A0A5D0MFV4</accession>
<evidence type="ECO:0000313" key="2">
    <source>
        <dbReference type="EMBL" id="TYB30320.1"/>
    </source>
</evidence>
<dbReference type="PANTHER" id="PTHR37299">
    <property type="entry name" value="TRANSCRIPTIONAL REGULATOR-RELATED"/>
    <property type="match status" value="1"/>
</dbReference>
<dbReference type="InterPro" id="IPR046947">
    <property type="entry name" value="LytR-like"/>
</dbReference>